<dbReference type="EMBL" id="AAHSMS010000010">
    <property type="protein sequence ID" value="EBZ8648437.1"/>
    <property type="molecule type" value="Genomic_DNA"/>
</dbReference>
<organism evidence="1">
    <name type="scientific">Salmonella enterica subsp. enterica serovar Hull</name>
    <dbReference type="NCBI Taxonomy" id="1403564"/>
    <lineage>
        <taxon>Bacteria</taxon>
        <taxon>Pseudomonadati</taxon>
        <taxon>Pseudomonadota</taxon>
        <taxon>Gammaproteobacteria</taxon>
        <taxon>Enterobacterales</taxon>
        <taxon>Enterobacteriaceae</taxon>
        <taxon>Salmonella</taxon>
    </lineage>
</organism>
<evidence type="ECO:0000313" key="1">
    <source>
        <dbReference type="EMBL" id="EBZ8648437.1"/>
    </source>
</evidence>
<comment type="caution">
    <text evidence="1">The sequence shown here is derived from an EMBL/GenBank/DDBJ whole genome shotgun (WGS) entry which is preliminary data.</text>
</comment>
<protein>
    <submittedName>
        <fullName evidence="1">Uncharacterized protein</fullName>
    </submittedName>
</protein>
<proteinExistence type="predicted"/>
<gene>
    <name evidence="1" type="ORF">EHB58_09445</name>
</gene>
<sequence>MRYYLLTLTDPLTKKPPVDAAGRPIGPFDTSKTPGRGLHIEFDVITTGLDIVNSGTMLAIYGLPVDVLKQSVKLQGCQVSLLAGFSKGLPLANEEQRGEIIYGEVFSAYANWIGTNQSLNLIINPTVRKNADGQPLGLSVYGRKGELLGNVIARSLREIYPKKKIVCTVSEKLVLPEDCPWTYQPDVASLAMAVRSLSIALMRDNTYAGVGIVMHSDMIRIYDNTSIDWSFAKAIQPYELVGQPTWIEPFVMTFKCPLRGDIHCGDIVALPQDFMSGPTGILMTNTTPFGSMAKDNVIFSGKFLIRSVRHIGSYLVADGDAWVTIFEGIADNWKTA</sequence>
<accession>A0A5X4PDZ0</accession>
<name>A0A5X4PDZ0_SALET</name>
<dbReference type="AlphaFoldDB" id="A0A5X4PDZ0"/>
<reference evidence="1" key="1">
    <citation type="submission" date="2018-11" db="EMBL/GenBank/DDBJ databases">
        <authorList>
            <person name="Ashton P.M."/>
            <person name="Dallman T."/>
            <person name="Nair S."/>
            <person name="De Pinna E."/>
            <person name="Peters T."/>
            <person name="Grant K."/>
        </authorList>
    </citation>
    <scope>NUCLEOTIDE SEQUENCE</scope>
    <source>
        <strain evidence="1">638096</strain>
    </source>
</reference>